<dbReference type="InterPro" id="IPR043136">
    <property type="entry name" value="B30.2/SPRY_sf"/>
</dbReference>
<dbReference type="SMART" id="SM00589">
    <property type="entry name" value="PRY"/>
    <property type="match status" value="1"/>
</dbReference>
<feature type="compositionally biased region" description="Low complexity" evidence="1">
    <location>
        <begin position="492"/>
        <end position="501"/>
    </location>
</feature>
<evidence type="ECO:0000259" key="2">
    <source>
        <dbReference type="PROSITE" id="PS50188"/>
    </source>
</evidence>
<gene>
    <name evidence="3" type="ORF">FSCOSCO3_A033352</name>
</gene>
<feature type="compositionally biased region" description="Polar residues" evidence="1">
    <location>
        <begin position="769"/>
        <end position="784"/>
    </location>
</feature>
<comment type="caution">
    <text evidence="3">The sequence shown here is derived from an EMBL/GenBank/DDBJ whole genome shotgun (WGS) entry which is preliminary data.</text>
</comment>
<feature type="compositionally biased region" description="Basic and acidic residues" evidence="1">
    <location>
        <begin position="657"/>
        <end position="683"/>
    </location>
</feature>
<feature type="region of interest" description="Disordered" evidence="1">
    <location>
        <begin position="479"/>
        <end position="511"/>
    </location>
</feature>
<dbReference type="Proteomes" id="UP001314229">
    <property type="component" value="Unassembled WGS sequence"/>
</dbReference>
<dbReference type="Pfam" id="PF13765">
    <property type="entry name" value="PRY"/>
    <property type="match status" value="1"/>
</dbReference>
<feature type="region of interest" description="Disordered" evidence="1">
    <location>
        <begin position="757"/>
        <end position="791"/>
    </location>
</feature>
<evidence type="ECO:0000256" key="1">
    <source>
        <dbReference type="SAM" id="MobiDB-lite"/>
    </source>
</evidence>
<dbReference type="SUPFAM" id="SSF49899">
    <property type="entry name" value="Concanavalin A-like lectins/glucanases"/>
    <property type="match status" value="1"/>
</dbReference>
<dbReference type="InterPro" id="IPR050143">
    <property type="entry name" value="TRIM/RBCC"/>
</dbReference>
<dbReference type="Gene3D" id="2.60.120.920">
    <property type="match status" value="1"/>
</dbReference>
<evidence type="ECO:0000313" key="3">
    <source>
        <dbReference type="EMBL" id="CAK6975566.1"/>
    </source>
</evidence>
<feature type="domain" description="B30.2/SPRY" evidence="2">
    <location>
        <begin position="931"/>
        <end position="1125"/>
    </location>
</feature>
<dbReference type="InterPro" id="IPR013320">
    <property type="entry name" value="ConA-like_dom_sf"/>
</dbReference>
<feature type="region of interest" description="Disordered" evidence="1">
    <location>
        <begin position="886"/>
        <end position="910"/>
    </location>
</feature>
<dbReference type="AlphaFoldDB" id="A0AAV1PV54"/>
<dbReference type="PROSITE" id="PS50188">
    <property type="entry name" value="B302_SPRY"/>
    <property type="match status" value="1"/>
</dbReference>
<keyword evidence="4" id="KW-1185">Reference proteome</keyword>
<dbReference type="InterPro" id="IPR003879">
    <property type="entry name" value="Butyrophylin_SPRY"/>
</dbReference>
<dbReference type="SMART" id="SM00449">
    <property type="entry name" value="SPRY"/>
    <property type="match status" value="1"/>
</dbReference>
<feature type="compositionally biased region" description="Polar residues" evidence="1">
    <location>
        <begin position="359"/>
        <end position="368"/>
    </location>
</feature>
<dbReference type="CDD" id="cd13733">
    <property type="entry name" value="SPRY_PRY_C-I_1"/>
    <property type="match status" value="1"/>
</dbReference>
<dbReference type="InterPro" id="IPR003877">
    <property type="entry name" value="SPRY_dom"/>
</dbReference>
<proteinExistence type="predicted"/>
<sequence>MNIQVCHCGWTKLTTYQGLRIHQGKKGCTPKGMKVEESEQQYMWGNVGHPKQQQDLWVDVYASIKNDTKDVSLQMSLQVCHCGWTSVTTYHGLRTHQGKMGCTKKGVRIPATEQYKYENQWEEYHHRKHEPAKKEKIKKENVPVPSRITTGTKYTAPAAKIKEEYKAPAVSQRSNSAASQQLHEFFTSVQVKHRHEKLKFSHYKIAKNETYQINIFQMDRSIRERPTHLVYPVQETQSRKKKSQVTIKEEPYTPLATPHRSLQTATNFRSGHEQHDFSSGVQVDRLIIERPIIYLTPGARPKEKNKKDQTLSQVSARGAMTGYTAAAATIKEEPYTPLATPHRSLQTATNFRSGHEQNDFSSDVQVNRSVRDCPTTGSLPRTRPLPPPRPLPTSLLLPTVVRPKKKERKDQTSPQVNRSVRCPTVPPLSPPQPLTPTAHPLPTVVRPKNTERKDRTLSQAKLKSELELKIQMREEKMQKKEAERTCESVPDSTSTTTQTNSAAGNVTTKKDPKSLCETAQVTDFPTGMKVKQLTQMFSATTQETAVQRPKEKHEEERKLPQLEKPLLQKVLTIATKETAVQPKEQNREDQKLSLVPDSTSVTTKLNPAAIEATRKEDPKALCETAVISDFSTVLKVKQLAQMFSATTQETAVRPKVKHNEEQKLEQAKEETSKSNSEKVRMREEKMRNVIRAVERACECVPDVTSTTTNTNSTAADAITKEDPKSLCETAQVSDLPTGMKPKPLAQTYFATTTKETAVQPNEQDREDQTLSLVPDSTNATTKAESTTKEDPKALCETAALSDFSTGLKVKQLAWMFSTTNQETAEKVKKHQEERKPAQVKLLGQKLSATTTQETAKQKDWVNQKLSQVSQDRIPADVKHKVEMRERNVAEGRSSVKACKPSQGSLDRRPLESDGVLSEINSKSSKMEKINQKMEKPSPVNFEWITKFEVDVKLDPTTAHQCLVSADGKKVTDERGNQKVAKGPERFVLFGSVLGLNRLTTGKSYWEVEVSNKTAWDLGVARGDANRKGKLLLNPDDGYWAIVHFENKEYAALTAPPVHLSLKEKLQKVGVFVDYEDGLVSFYNVTAKSHIYSFTQCSFTGEICPYFSLHIGERTDPLVISTVKHQ</sequence>
<organism evidence="3 4">
    <name type="scientific">Scomber scombrus</name>
    <name type="common">Atlantic mackerel</name>
    <name type="synonym">Scomber vernalis</name>
    <dbReference type="NCBI Taxonomy" id="13677"/>
    <lineage>
        <taxon>Eukaryota</taxon>
        <taxon>Metazoa</taxon>
        <taxon>Chordata</taxon>
        <taxon>Craniata</taxon>
        <taxon>Vertebrata</taxon>
        <taxon>Euteleostomi</taxon>
        <taxon>Actinopterygii</taxon>
        <taxon>Neopterygii</taxon>
        <taxon>Teleostei</taxon>
        <taxon>Neoteleostei</taxon>
        <taxon>Acanthomorphata</taxon>
        <taxon>Pelagiaria</taxon>
        <taxon>Scombriformes</taxon>
        <taxon>Scombridae</taxon>
        <taxon>Scomber</taxon>
    </lineage>
</organism>
<dbReference type="InterPro" id="IPR006574">
    <property type="entry name" value="PRY"/>
</dbReference>
<feature type="compositionally biased region" description="Basic and acidic residues" evidence="1">
    <location>
        <begin position="448"/>
        <end position="458"/>
    </location>
</feature>
<dbReference type="Pfam" id="PF00622">
    <property type="entry name" value="SPRY"/>
    <property type="match status" value="1"/>
</dbReference>
<feature type="region of interest" description="Disordered" evidence="1">
    <location>
        <begin position="353"/>
        <end position="458"/>
    </location>
</feature>
<dbReference type="EMBL" id="CAWUFR010000305">
    <property type="protein sequence ID" value="CAK6975566.1"/>
    <property type="molecule type" value="Genomic_DNA"/>
</dbReference>
<dbReference type="InterPro" id="IPR001870">
    <property type="entry name" value="B30.2/SPRY"/>
</dbReference>
<dbReference type="FunFam" id="2.60.120.920:FF:000004">
    <property type="entry name" value="Butyrophilin subfamily 1 member A1"/>
    <property type="match status" value="1"/>
</dbReference>
<dbReference type="PANTHER" id="PTHR24103">
    <property type="entry name" value="E3 UBIQUITIN-PROTEIN LIGASE TRIM"/>
    <property type="match status" value="1"/>
</dbReference>
<accession>A0AAV1PV54</accession>
<evidence type="ECO:0000313" key="4">
    <source>
        <dbReference type="Proteomes" id="UP001314229"/>
    </source>
</evidence>
<feature type="compositionally biased region" description="Low complexity" evidence="1">
    <location>
        <begin position="392"/>
        <end position="401"/>
    </location>
</feature>
<dbReference type="PRINTS" id="PR01407">
    <property type="entry name" value="BUTYPHLNCDUF"/>
</dbReference>
<feature type="region of interest" description="Disordered" evidence="1">
    <location>
        <begin position="648"/>
        <end position="683"/>
    </location>
</feature>
<protein>
    <submittedName>
        <fullName evidence="3">Nucleolar protein dao-5-like isoform X3</fullName>
    </submittedName>
</protein>
<feature type="compositionally biased region" description="Pro residues" evidence="1">
    <location>
        <begin position="424"/>
        <end position="434"/>
    </location>
</feature>
<reference evidence="3 4" key="1">
    <citation type="submission" date="2024-01" db="EMBL/GenBank/DDBJ databases">
        <authorList>
            <person name="Alioto T."/>
            <person name="Alioto T."/>
            <person name="Gomez Garrido J."/>
        </authorList>
    </citation>
    <scope>NUCLEOTIDE SEQUENCE [LARGE SCALE GENOMIC DNA]</scope>
</reference>
<name>A0AAV1PV54_SCOSC</name>